<dbReference type="InterPro" id="IPR050091">
    <property type="entry name" value="PKS_NRPS_Biosynth_Enz"/>
</dbReference>
<dbReference type="Pfam" id="PF16197">
    <property type="entry name" value="KAsynt_C_assoc"/>
    <property type="match status" value="1"/>
</dbReference>
<evidence type="ECO:0000313" key="6">
    <source>
        <dbReference type="EMBL" id="MDP9841729.1"/>
    </source>
</evidence>
<dbReference type="Pfam" id="PF02801">
    <property type="entry name" value="Ketoacyl-synt_C"/>
    <property type="match status" value="1"/>
</dbReference>
<dbReference type="InterPro" id="IPR020841">
    <property type="entry name" value="PKS_Beta-ketoAc_synthase_dom"/>
</dbReference>
<dbReference type="GO" id="GO:0016740">
    <property type="term" value="F:transferase activity"/>
    <property type="evidence" value="ECO:0007669"/>
    <property type="project" value="UniProtKB-KW"/>
</dbReference>
<keyword evidence="7" id="KW-1185">Reference proteome</keyword>
<dbReference type="InterPro" id="IPR016039">
    <property type="entry name" value="Thiolase-like"/>
</dbReference>
<evidence type="ECO:0000313" key="7">
    <source>
        <dbReference type="Proteomes" id="UP001225356"/>
    </source>
</evidence>
<dbReference type="PROSITE" id="PS52004">
    <property type="entry name" value="KS3_2"/>
    <property type="match status" value="1"/>
</dbReference>
<name>A0ABT9Q6I1_9ACTN</name>
<comment type="caution">
    <text evidence="6">The sequence shown here is derived from an EMBL/GenBank/DDBJ whole genome shotgun (WGS) entry which is preliminary data.</text>
</comment>
<dbReference type="PROSITE" id="PS00606">
    <property type="entry name" value="KS3_1"/>
    <property type="match status" value="1"/>
</dbReference>
<comment type="similarity">
    <text evidence="4">Belongs to the thiolase-like superfamily. Beta-ketoacyl-ACP synthases family.</text>
</comment>
<evidence type="ECO:0000259" key="5">
    <source>
        <dbReference type="PROSITE" id="PS52004"/>
    </source>
</evidence>
<comment type="cofactor">
    <cofactor evidence="1">
        <name>pantetheine 4'-phosphate</name>
        <dbReference type="ChEBI" id="CHEBI:47942"/>
    </cofactor>
</comment>
<proteinExistence type="inferred from homology"/>
<dbReference type="InterPro" id="IPR036291">
    <property type="entry name" value="NAD(P)-bd_dom_sf"/>
</dbReference>
<evidence type="ECO:0000256" key="1">
    <source>
        <dbReference type="ARBA" id="ARBA00001957"/>
    </source>
</evidence>
<protein>
    <submittedName>
        <fullName evidence="6">Acyl transferase domain-containing protein</fullName>
    </submittedName>
</protein>
<dbReference type="RefSeq" id="WP_307555302.1">
    <property type="nucleotide sequence ID" value="NZ_JAUSQU010000001.1"/>
</dbReference>
<evidence type="ECO:0000256" key="2">
    <source>
        <dbReference type="ARBA" id="ARBA00022679"/>
    </source>
</evidence>
<keyword evidence="3" id="KW-0511">Multifunctional enzyme</keyword>
<dbReference type="SUPFAM" id="SSF51735">
    <property type="entry name" value="NAD(P)-binding Rossmann-fold domains"/>
    <property type="match status" value="1"/>
</dbReference>
<dbReference type="Gene3D" id="3.40.47.10">
    <property type="match status" value="1"/>
</dbReference>
<dbReference type="Pfam" id="PF00109">
    <property type="entry name" value="ketoacyl-synt"/>
    <property type="match status" value="1"/>
</dbReference>
<dbReference type="Gene3D" id="3.40.50.11460">
    <property type="match status" value="1"/>
</dbReference>
<sequence length="741" mass="77185">MTNEEKLRDYLKKVTTDLHQTRLRLKEVTDRDAEPVAIVGMACRFPGDVESPEDLWRLVAGEGDAITEFPTDRGWEPGLYDPDPEASGKSYARSGGFVAGAGDFDPVFFGISPREALAMDPQQRLLLETGWEAVERAGIDPTTLRGSRTGVYAGVVHQDYLGRLDRIPEECEGYISTGSSASIASGRVAYTLGLEGPALTIDTACSSSLVALHLAVQALRKGECGLALAGGVTVMATPGIFQEFSRLRGLARDGRCKAFSDDADGTAFAEGAGVLLLERLSDARRLGHRVLAVVRGSAVNQDGASNGLTAPSGPSQENVIRQALADARLQPADVDAVEAHGTGTSLGDPIEARALLSAYGQDRAEPLWLGSLKSNIGHAQAAAGVGGVIKMVMAMRYGLLPRTLHLGEPSAHIDWTAGHVVPLERARAWPDAGRPRRCGVSSFGFSGTNAHVVLEQAPAEDVPEAPAGDGRLLPWVVAGVGEEGLRAQAARLHAFASADPRLSVADVALTLATARAGLPRRAVVIARDLPGFLAGLAAVAAGAPDPSVVRPTSGELPEGEPWGIAAAYAGGAEVRWDAVFEGSGARVADLPTYAFQRERYWLVDETVREAPAVEEPQAASWRYHAVCAPVPDDARVPVSGSWLVVSGAGADDALVSASAGALAGHGARVRTVALTPGADRHAHATSIRDAAGGARVDGVLSFLAGLGGEDVLSLTRAMADAGVDAPLWSAGNPGVVAAGWH</sequence>
<dbReference type="SUPFAM" id="SSF53901">
    <property type="entry name" value="Thiolase-like"/>
    <property type="match status" value="1"/>
</dbReference>
<dbReference type="PANTHER" id="PTHR43775:SF51">
    <property type="entry name" value="INACTIVE PHENOLPHTHIOCEROL SYNTHESIS POLYKETIDE SYNTHASE TYPE I PKS1-RELATED"/>
    <property type="match status" value="1"/>
</dbReference>
<evidence type="ECO:0000256" key="3">
    <source>
        <dbReference type="ARBA" id="ARBA00023268"/>
    </source>
</evidence>
<feature type="domain" description="Ketosynthase family 3 (KS3)" evidence="5">
    <location>
        <begin position="33"/>
        <end position="456"/>
    </location>
</feature>
<dbReference type="InterPro" id="IPR032821">
    <property type="entry name" value="PKS_assoc"/>
</dbReference>
<dbReference type="PANTHER" id="PTHR43775">
    <property type="entry name" value="FATTY ACID SYNTHASE"/>
    <property type="match status" value="1"/>
</dbReference>
<dbReference type="Gene3D" id="3.30.70.3290">
    <property type="match status" value="1"/>
</dbReference>
<dbReference type="Pfam" id="PF08990">
    <property type="entry name" value="Docking"/>
    <property type="match status" value="1"/>
</dbReference>
<dbReference type="InterPro" id="IPR014030">
    <property type="entry name" value="Ketoacyl_synth_N"/>
</dbReference>
<dbReference type="SUPFAM" id="SSF101173">
    <property type="entry name" value="Docking domain B of the erythromycin polyketide synthase (DEBS)"/>
    <property type="match status" value="1"/>
</dbReference>
<evidence type="ECO:0000256" key="4">
    <source>
        <dbReference type="RuleBase" id="RU003694"/>
    </source>
</evidence>
<dbReference type="EMBL" id="JAUSQU010000001">
    <property type="protein sequence ID" value="MDP9841729.1"/>
    <property type="molecule type" value="Genomic_DNA"/>
</dbReference>
<dbReference type="Proteomes" id="UP001225356">
    <property type="component" value="Unassembled WGS sequence"/>
</dbReference>
<dbReference type="CDD" id="cd00833">
    <property type="entry name" value="PKS"/>
    <property type="match status" value="1"/>
</dbReference>
<dbReference type="InterPro" id="IPR015083">
    <property type="entry name" value="NorB/c/GfsB-D-like_docking"/>
</dbReference>
<reference evidence="6 7" key="1">
    <citation type="submission" date="2023-07" db="EMBL/GenBank/DDBJ databases">
        <title>Sequencing the genomes of 1000 actinobacteria strains.</title>
        <authorList>
            <person name="Klenk H.-P."/>
        </authorList>
    </citation>
    <scope>NUCLEOTIDE SEQUENCE [LARGE SCALE GENOMIC DNA]</scope>
    <source>
        <strain evidence="6 7">DSM 46740</strain>
    </source>
</reference>
<dbReference type="InterPro" id="IPR018201">
    <property type="entry name" value="Ketoacyl_synth_AS"/>
</dbReference>
<dbReference type="InterPro" id="IPR036299">
    <property type="entry name" value="Polyketide_synth_docking_sf"/>
</dbReference>
<organism evidence="6 7">
    <name type="scientific">Streptosporangium lutulentum</name>
    <dbReference type="NCBI Taxonomy" id="1461250"/>
    <lineage>
        <taxon>Bacteria</taxon>
        <taxon>Bacillati</taxon>
        <taxon>Actinomycetota</taxon>
        <taxon>Actinomycetes</taxon>
        <taxon>Streptosporangiales</taxon>
        <taxon>Streptosporangiaceae</taxon>
        <taxon>Streptosporangium</taxon>
    </lineage>
</organism>
<dbReference type="SMART" id="SM00825">
    <property type="entry name" value="PKS_KS"/>
    <property type="match status" value="1"/>
</dbReference>
<accession>A0ABT9Q6I1</accession>
<gene>
    <name evidence="6" type="ORF">J2853_000940</name>
</gene>
<dbReference type="InterPro" id="IPR014031">
    <property type="entry name" value="Ketoacyl_synth_C"/>
</dbReference>
<keyword evidence="2 4" id="KW-0808">Transferase</keyword>